<proteinExistence type="predicted"/>
<feature type="compositionally biased region" description="Polar residues" evidence="1">
    <location>
        <begin position="1"/>
        <end position="20"/>
    </location>
</feature>
<feature type="region of interest" description="Disordered" evidence="1">
    <location>
        <begin position="1"/>
        <end position="56"/>
    </location>
</feature>
<dbReference type="EMBL" id="BLAL01000006">
    <property type="protein sequence ID" value="GES73341.1"/>
    <property type="molecule type" value="Genomic_DNA"/>
</dbReference>
<dbReference type="EMBL" id="BEXD01001458">
    <property type="protein sequence ID" value="GBB94198.1"/>
    <property type="molecule type" value="Genomic_DNA"/>
</dbReference>
<name>A0A2Z6RQ45_9GLOM</name>
<evidence type="ECO:0000313" key="4">
    <source>
        <dbReference type="Proteomes" id="UP000247702"/>
    </source>
</evidence>
<dbReference type="AlphaFoldDB" id="A0A2Z6RQ45"/>
<dbReference type="STRING" id="94130.A0A2Z6RQ45"/>
<gene>
    <name evidence="3" type="ORF">RCL2_000088200</name>
    <name evidence="2" type="ORF">RclHR1_02310004</name>
</gene>
<keyword evidence="4" id="KW-1185">Reference proteome</keyword>
<organism evidence="2 4">
    <name type="scientific">Rhizophagus clarus</name>
    <dbReference type="NCBI Taxonomy" id="94130"/>
    <lineage>
        <taxon>Eukaryota</taxon>
        <taxon>Fungi</taxon>
        <taxon>Fungi incertae sedis</taxon>
        <taxon>Mucoromycota</taxon>
        <taxon>Glomeromycotina</taxon>
        <taxon>Glomeromycetes</taxon>
        <taxon>Glomerales</taxon>
        <taxon>Glomeraceae</taxon>
        <taxon>Rhizophagus</taxon>
    </lineage>
</organism>
<comment type="caution">
    <text evidence="2">The sequence shown here is derived from an EMBL/GenBank/DDBJ whole genome shotgun (WGS) entry which is preliminary data.</text>
</comment>
<evidence type="ECO:0000256" key="1">
    <source>
        <dbReference type="SAM" id="MobiDB-lite"/>
    </source>
</evidence>
<reference evidence="3" key="2">
    <citation type="submission" date="2019-10" db="EMBL/GenBank/DDBJ databases">
        <title>Conservation and host-specific expression of non-tandemly repeated heterogenous ribosome RNA gene in arbuscular mycorrhizal fungi.</title>
        <authorList>
            <person name="Maeda T."/>
            <person name="Kobayashi Y."/>
            <person name="Nakagawa T."/>
            <person name="Ezawa T."/>
            <person name="Yamaguchi K."/>
            <person name="Bino T."/>
            <person name="Nishimoto Y."/>
            <person name="Shigenobu S."/>
            <person name="Kawaguchi M."/>
        </authorList>
    </citation>
    <scope>NUCLEOTIDE SEQUENCE</scope>
    <source>
        <strain evidence="3">HR1</strain>
    </source>
</reference>
<dbReference type="Proteomes" id="UP000247702">
    <property type="component" value="Unassembled WGS sequence"/>
</dbReference>
<sequence length="412" mass="43086">MAFQNQNQPPHKIFKTTQEQGKLFGGTPKQARKINKRTEPVKSTATTSKFSIGQSPSHISIGETIISNSLLEAHSGNDSQTHPSFLKISILNDPQEDDNGLSSGGARASVPLPSGDDADTVPGIPGSPEISGNDDNGIFLLSGGRNVPGPLPSGDGAGYSSSPGISGDGDGVSGSPEISYDNIPNSQMHDGRESTGPIILKISPILSDPQADNNGASLPRDGGDAPGPLPYSDGCPGVSCSSKISDCGISRKTVTTIYNSQMHDGREFSSKILSILNDPAGGGNAPETLLLGNNGCSGFPGPSGISGSDISPSNALTLIPNPDGEVFSSPTLSILNCPQILPSVPRELNNLINNNPNDTYDISLPPIRYNNPTSQQILLRTLESKPDHMEDLDSQMKSSFLVSLSFFLKNVE</sequence>
<feature type="region of interest" description="Disordered" evidence="1">
    <location>
        <begin position="92"/>
        <end position="194"/>
    </location>
</feature>
<protein>
    <submittedName>
        <fullName evidence="2">Uncharacterized protein</fullName>
    </submittedName>
</protein>
<feature type="region of interest" description="Disordered" evidence="1">
    <location>
        <begin position="206"/>
        <end position="228"/>
    </location>
</feature>
<dbReference type="OrthoDB" id="2307408at2759"/>
<dbReference type="Proteomes" id="UP000615446">
    <property type="component" value="Unassembled WGS sequence"/>
</dbReference>
<feature type="compositionally biased region" description="Polar residues" evidence="1">
    <location>
        <begin position="41"/>
        <end position="56"/>
    </location>
</feature>
<evidence type="ECO:0000313" key="2">
    <source>
        <dbReference type="EMBL" id="GBB94198.1"/>
    </source>
</evidence>
<evidence type="ECO:0000313" key="3">
    <source>
        <dbReference type="EMBL" id="GES73341.1"/>
    </source>
</evidence>
<reference evidence="2 4" key="1">
    <citation type="submission" date="2017-11" db="EMBL/GenBank/DDBJ databases">
        <title>The genome of Rhizophagus clarus HR1 reveals common genetic basis of auxotrophy among arbuscular mycorrhizal fungi.</title>
        <authorList>
            <person name="Kobayashi Y."/>
        </authorList>
    </citation>
    <scope>NUCLEOTIDE SEQUENCE [LARGE SCALE GENOMIC DNA]</scope>
    <source>
        <strain evidence="2 4">HR1</strain>
    </source>
</reference>
<accession>A0A2Z6RQ45</accession>